<name>B0EN06_ENTDS</name>
<reference evidence="12" key="1">
    <citation type="submission" date="2007-12" db="EMBL/GenBank/DDBJ databases">
        <title>Annotation of Entamoeba dispar SAW760.</title>
        <authorList>
            <person name="Lorenzi H."/>
            <person name="Inman J."/>
            <person name="Schobel S."/>
            <person name="Amedeo P."/>
            <person name="Caler E."/>
        </authorList>
    </citation>
    <scope>NUCLEOTIDE SEQUENCE [LARGE SCALE GENOMIC DNA]</scope>
    <source>
        <strain evidence="12">ATCC PRA-260 / SAW760</strain>
    </source>
</reference>
<comment type="similarity">
    <text evidence="4 10">Belongs to the OST1 family.</text>
</comment>
<dbReference type="GO" id="GO:0018279">
    <property type="term" value="P:protein N-linked glycosylation via asparagine"/>
    <property type="evidence" value="ECO:0007669"/>
    <property type="project" value="TreeGrafter"/>
</dbReference>
<evidence type="ECO:0000256" key="5">
    <source>
        <dbReference type="ARBA" id="ARBA00022692"/>
    </source>
</evidence>
<evidence type="ECO:0000313" key="11">
    <source>
        <dbReference type="EMBL" id="EDR24130.1"/>
    </source>
</evidence>
<comment type="subunit">
    <text evidence="10">Component of the oligosaccharyltransferase (OST) complex.</text>
</comment>
<keyword evidence="9" id="KW-0472">Membrane</keyword>
<dbReference type="eggNOG" id="ENOG502RDAC">
    <property type="taxonomic scope" value="Eukaryota"/>
</dbReference>
<evidence type="ECO:0000256" key="4">
    <source>
        <dbReference type="ARBA" id="ARBA00008905"/>
    </source>
</evidence>
<keyword evidence="12" id="KW-1185">Reference proteome</keyword>
<dbReference type="KEGG" id="edi:EDI_199200"/>
<dbReference type="AlphaFoldDB" id="B0EN06"/>
<keyword evidence="5" id="KW-0812">Transmembrane</keyword>
<proteinExistence type="inferred from homology"/>
<dbReference type="EMBL" id="DS550044">
    <property type="protein sequence ID" value="EDR24130.1"/>
    <property type="molecule type" value="Genomic_DNA"/>
</dbReference>
<dbReference type="UniPathway" id="UPA00378"/>
<dbReference type="Proteomes" id="UP000008076">
    <property type="component" value="Unassembled WGS sequence"/>
</dbReference>
<dbReference type="Pfam" id="PF04597">
    <property type="entry name" value="Ribophorin_I"/>
    <property type="match status" value="1"/>
</dbReference>
<evidence type="ECO:0000256" key="1">
    <source>
        <dbReference type="ARBA" id="ARBA00002791"/>
    </source>
</evidence>
<evidence type="ECO:0000256" key="6">
    <source>
        <dbReference type="ARBA" id="ARBA00022729"/>
    </source>
</evidence>
<dbReference type="PANTHER" id="PTHR21049">
    <property type="entry name" value="RIBOPHORIN I"/>
    <property type="match status" value="1"/>
</dbReference>
<comment type="subcellular location">
    <subcellularLocation>
        <location evidence="2 10">Endoplasmic reticulum membrane</location>
        <topology evidence="2 10">Single-pass type I membrane protein</topology>
    </subcellularLocation>
</comment>
<evidence type="ECO:0000313" key="12">
    <source>
        <dbReference type="Proteomes" id="UP000008076"/>
    </source>
</evidence>
<organism evidence="12">
    <name type="scientific">Entamoeba dispar (strain ATCC PRA-260 / SAW760)</name>
    <dbReference type="NCBI Taxonomy" id="370354"/>
    <lineage>
        <taxon>Eukaryota</taxon>
        <taxon>Amoebozoa</taxon>
        <taxon>Evosea</taxon>
        <taxon>Archamoebae</taxon>
        <taxon>Mastigamoebida</taxon>
        <taxon>Entamoebidae</taxon>
        <taxon>Entamoeba</taxon>
    </lineage>
</organism>
<dbReference type="GeneID" id="5884665"/>
<keyword evidence="7 10" id="KW-0256">Endoplasmic reticulum</keyword>
<keyword evidence="8" id="KW-1133">Transmembrane helix</keyword>
<dbReference type="RefSeq" id="XP_001739529.1">
    <property type="nucleotide sequence ID" value="XM_001739477.1"/>
</dbReference>
<keyword evidence="6" id="KW-0732">Signal</keyword>
<evidence type="ECO:0000256" key="3">
    <source>
        <dbReference type="ARBA" id="ARBA00004922"/>
    </source>
</evidence>
<sequence length="676" mass="77765">MCWGFVVRPSKIVKNNVVMKYFILTGQPHVELTADFEMKEQISSFSFFFSNEFSNHLGPFSCIFDNGTEKNIAYVLEHRPFEEGNKKEFEVLLHGSHKGKIVCNFDIVGELHGIGVKSNINDPDLMQFRGIIMPQLYNQAKEVNTYIYLLKRDIVDIHCVVNPKIDLTQVHFHLTNPTSKTEIPFQIKYFTNTTTIEVERIIEHDYIQFTSNSHLVSLRKEIDFINISNLGTPLYEFILNEVQASPHSVYDFFLRLPLSISSFHFYDSSGNISTSSSFCSSYTCTYNLIGRYPLLGNWKESFSISYEQLIPFNSKFVFPINLALESISVRNYDIHIHFPNGMKIRKVKCSVYNLCDHFKYTVPFLNYWTFDNTVFHFKNLDITSFHQTVWFEYALVKENYGYWNETNGEIGFMISSLTEKMINFIMDSLVISVCKALDDCMCQSSSPILSFIQTPLGCEIIIEDKGSNKKQCVHTTLSKNSIEPTIKEIATRYLKLQLLSLHMDDLTKKEFISSIFEIDASYSSTINSTTVHIFTTCQSLPLNLFLFVNKKPIIDMDVINKIITQIISTPIEPLVFYDNQFISQCSVHPISAIIIDCITLKFEDIQNCFQNTFKELIHHRQIDSTLTEKLTLSISQIIQSSPNNSFSYECSLLLGKNPTLNLKALINGALYDGYTK</sequence>
<gene>
    <name evidence="11" type="ORF">EDI_199200</name>
</gene>
<evidence type="ECO:0000256" key="8">
    <source>
        <dbReference type="ARBA" id="ARBA00022989"/>
    </source>
</evidence>
<protein>
    <recommendedName>
        <fullName evidence="10">Dolichyl-diphosphooligosaccharide--protein glycosyltransferase subunit 1</fullName>
    </recommendedName>
</protein>
<dbReference type="InterPro" id="IPR007676">
    <property type="entry name" value="Ribophorin_I"/>
</dbReference>
<comment type="pathway">
    <text evidence="3 10">Protein modification; protein glycosylation.</text>
</comment>
<accession>B0EN06</accession>
<dbReference type="PANTHER" id="PTHR21049:SF0">
    <property type="entry name" value="DOLICHYL-DIPHOSPHOOLIGOSACCHARIDE--PROTEIN GLYCOSYLTRANSFERASE SUBUNIT 1"/>
    <property type="match status" value="1"/>
</dbReference>
<dbReference type="OrthoDB" id="310030at2759"/>
<evidence type="ECO:0000256" key="2">
    <source>
        <dbReference type="ARBA" id="ARBA00004115"/>
    </source>
</evidence>
<evidence type="ECO:0000256" key="10">
    <source>
        <dbReference type="RuleBase" id="RU361143"/>
    </source>
</evidence>
<evidence type="ECO:0000256" key="7">
    <source>
        <dbReference type="ARBA" id="ARBA00022824"/>
    </source>
</evidence>
<comment type="function">
    <text evidence="1 10">Subunit of the oligosaccharyl transferase (OST) complex that catalyzes the initial transfer of a defined glycan (Glc(3)Man(9)GlcNAc(2) in eukaryotes) from the lipid carrier dolichol-pyrophosphate to an asparagine residue within an Asn-X-Ser/Thr consensus motif in nascent polypeptide chains, the first step in protein N-glycosylation. N-glycosylation occurs cotranslationally and the complex associates with the Sec61 complex at the channel-forming translocon complex that mediates protein translocation across the endoplasmic reticulum (ER). All subunits are required for a maximal enzyme activity.</text>
</comment>
<evidence type="ECO:0000256" key="9">
    <source>
        <dbReference type="ARBA" id="ARBA00023136"/>
    </source>
</evidence>
<dbReference type="GO" id="GO:0008250">
    <property type="term" value="C:oligosaccharyltransferase complex"/>
    <property type="evidence" value="ECO:0007669"/>
    <property type="project" value="UniProtKB-UniRule"/>
</dbReference>
<dbReference type="VEuPathDB" id="AmoebaDB:EDI_199200"/>